<protein>
    <recommendedName>
        <fullName evidence="3">PH domain-containing protein</fullName>
    </recommendedName>
</protein>
<feature type="domain" description="PH" evidence="3">
    <location>
        <begin position="9"/>
        <end position="138"/>
    </location>
</feature>
<dbReference type="AlphaFoldDB" id="A0A1Y2F4S3"/>
<feature type="region of interest" description="Disordered" evidence="1">
    <location>
        <begin position="321"/>
        <end position="371"/>
    </location>
</feature>
<dbReference type="EMBL" id="MCOG01000017">
    <property type="protein sequence ID" value="ORY78336.1"/>
    <property type="molecule type" value="Genomic_DNA"/>
</dbReference>
<organism evidence="4 5">
    <name type="scientific">Neocallimastix californiae</name>
    <dbReference type="NCBI Taxonomy" id="1754190"/>
    <lineage>
        <taxon>Eukaryota</taxon>
        <taxon>Fungi</taxon>
        <taxon>Fungi incertae sedis</taxon>
        <taxon>Chytridiomycota</taxon>
        <taxon>Chytridiomycota incertae sedis</taxon>
        <taxon>Neocallimastigomycetes</taxon>
        <taxon>Neocallimastigales</taxon>
        <taxon>Neocallimastigaceae</taxon>
        <taxon>Neocallimastix</taxon>
    </lineage>
</organism>
<evidence type="ECO:0000259" key="3">
    <source>
        <dbReference type="PROSITE" id="PS50003"/>
    </source>
</evidence>
<evidence type="ECO:0000256" key="2">
    <source>
        <dbReference type="SAM" id="Phobius"/>
    </source>
</evidence>
<name>A0A1Y2F4S3_9FUNG</name>
<dbReference type="Proteomes" id="UP000193920">
    <property type="component" value="Unassembled WGS sequence"/>
</dbReference>
<dbReference type="InterPro" id="IPR001849">
    <property type="entry name" value="PH_domain"/>
</dbReference>
<dbReference type="InterPro" id="IPR011993">
    <property type="entry name" value="PH-like_dom_sf"/>
</dbReference>
<evidence type="ECO:0000313" key="4">
    <source>
        <dbReference type="EMBL" id="ORY78336.1"/>
    </source>
</evidence>
<keyword evidence="5" id="KW-1185">Reference proteome</keyword>
<dbReference type="OrthoDB" id="2125767at2759"/>
<dbReference type="SUPFAM" id="SSF50729">
    <property type="entry name" value="PH domain-like"/>
    <property type="match status" value="1"/>
</dbReference>
<feature type="transmembrane region" description="Helical" evidence="2">
    <location>
        <begin position="24"/>
        <end position="45"/>
    </location>
</feature>
<keyword evidence="2" id="KW-1133">Transmembrane helix</keyword>
<sequence>MNTYGNQLDIIKKGYLIHKRHTKIYVILCSPISIADVSTVFYSIFGRNGGLENRAAILGNIAFAAMEETPLLILLASEKETSRPIFIHFMNINSIDDEVKLGQACCMRLHTNKADFTLSASTSTDYQDWISAFREAYTKSHQPSKRKTINTNVDDVDDIEENHTVNNVDPNIFIPYSPTATLNHNRSSPKQEKPLFGRLFSQCIPETSNNNNGNNNYNNSAVRSLNLNKGHHHYSAAAPRNIPSMAAQNPRHRISYQRTSSPSNISPPSTSAVTPTIIQKKPIDNTTKLSRAKIPTSIPVPMNITTTITTVNPPTPSIPASVQAVSDCSNMPPLTPSSPVNDDNPATPVSLSLQRKQEIPNTESAIPIKTN</sequence>
<evidence type="ECO:0000256" key="1">
    <source>
        <dbReference type="SAM" id="MobiDB-lite"/>
    </source>
</evidence>
<dbReference type="Gene3D" id="2.30.29.30">
    <property type="entry name" value="Pleckstrin-homology domain (PH domain)/Phosphotyrosine-binding domain (PTB)"/>
    <property type="match status" value="1"/>
</dbReference>
<comment type="caution">
    <text evidence="4">The sequence shown here is derived from an EMBL/GenBank/DDBJ whole genome shotgun (WGS) entry which is preliminary data.</text>
</comment>
<proteinExistence type="predicted"/>
<evidence type="ECO:0000313" key="5">
    <source>
        <dbReference type="Proteomes" id="UP000193920"/>
    </source>
</evidence>
<gene>
    <name evidence="4" type="ORF">LY90DRAFT_665063</name>
</gene>
<keyword evidence="2" id="KW-0472">Membrane</keyword>
<dbReference type="PROSITE" id="PS50003">
    <property type="entry name" value="PH_DOMAIN"/>
    <property type="match status" value="1"/>
</dbReference>
<accession>A0A1Y2F4S3</accession>
<reference evidence="4 5" key="1">
    <citation type="submission" date="2016-08" db="EMBL/GenBank/DDBJ databases">
        <title>A Parts List for Fungal Cellulosomes Revealed by Comparative Genomics.</title>
        <authorList>
            <consortium name="DOE Joint Genome Institute"/>
            <person name="Haitjema C.H."/>
            <person name="Gilmore S.P."/>
            <person name="Henske J.K."/>
            <person name="Solomon K.V."/>
            <person name="De Groot R."/>
            <person name="Kuo A."/>
            <person name="Mondo S.J."/>
            <person name="Salamov A.A."/>
            <person name="Labutti K."/>
            <person name="Zhao Z."/>
            <person name="Chiniquy J."/>
            <person name="Barry K."/>
            <person name="Brewer H.M."/>
            <person name="Purvine S.O."/>
            <person name="Wright A.T."/>
            <person name="Boxma B."/>
            <person name="Van Alen T."/>
            <person name="Hackstein J.H."/>
            <person name="Baker S.E."/>
            <person name="Grigoriev I.V."/>
            <person name="O'Malley M.A."/>
        </authorList>
    </citation>
    <scope>NUCLEOTIDE SEQUENCE [LARGE SCALE GENOMIC DNA]</scope>
    <source>
        <strain evidence="4 5">G1</strain>
    </source>
</reference>
<feature type="compositionally biased region" description="Polar residues" evidence="1">
    <location>
        <begin position="347"/>
        <end position="371"/>
    </location>
</feature>
<keyword evidence="2" id="KW-0812">Transmembrane</keyword>